<dbReference type="InterPro" id="IPR020806">
    <property type="entry name" value="PKS_PP-bd"/>
</dbReference>
<dbReference type="Gene3D" id="2.30.38.10">
    <property type="entry name" value="Luciferase, Domain 3"/>
    <property type="match status" value="1"/>
</dbReference>
<dbReference type="InterPro" id="IPR036736">
    <property type="entry name" value="ACP-like_sf"/>
</dbReference>
<sequence length="3042" mass="341855">MRKYTGLEVAVIGLAGRFPQADTIEQYWENLKNGKDCISELSDAELLAEGVSEQLLKNKDYVKANSYLENKKYFDAEFFGYRPDEAELMDPQLRIFHECCWEALEDSGYSTTALKEKVGVFATGTPNVNWVLYSMHKNREQLVDDFSASHLREVSFLSSRIAYKFNLKGPAVYLQTACSSSLVAIHEACNSLLLGECGMALAGGIAVHNYSKKGYLYEKGMITSKDGKCRPFDVDSDGTVGGEGAGVIVLKKLKDAIRDRDNIYGIIKGTAINNDGNSKVGYTAPSVKGQVDAIKKAHKMAGVDSSSITYIETHGTATALGDAIEIEALNEAFGHEKVIKCAIGSVKSNIGHLDTAAGVAGFIKTILTLKHKQLPPSLHFTAPNANISFTNGPFYVNNKLTSWQQQSGEPLRAGVSSFGIGGTNAHIVLEEAPELELQPQTRDHQLIFLSAKSQASLEENTVRLTDYFKKENPASLADIAYTLQKGRDKFKYRRMLIAANGAEAIQILTDHKFIDHNASETQEDLQNIVFMFSGQGAQYINMYQDLYENEGFFKDQVDACFEIAKTYTDADLQAVLTNKDGQNKTINNTQYAQPLLFIMEYAMAKLLMRWCVKPEYMIGHSVGEYVAACISGVFSLNDAIRLVVRRGQLMSEAEQGGMLSINCTEKELNLLKENFEGIDVAALNSENSCVVAGTTAAIETFEAHVKLSGYEAKLLHTSHAFHSHMMDEILSKFEQEVSLVTINQPQIPYVSNLSGELVTCEELITPAYWSKHLRSTVNFLKGSQWLLNQGDAVFIEIGPGRALSNYLSENKLKTAGHHILNTTRQFNQQINDQKYLIEKLGRLWLLGVKVDWDSYYTDEQRQKVSLPAYAFHKTPFTTDVDAFTLVQSQLKALPPVSGTHVENYIHAHSWQLSSLPNEAAELKEKQMNFLVFSGTEVLSSAILKDLQSNGQNVIEIRNGSVFRKLDNQHYELNLTQTEALAELWNDLAAQELTIHHIIYCRALSSQPLTVKYEAIETQFSTGYIGLSCLAKSLSIAGRSEPVQLTVINNRLANVTEGDQVDPLKVSIQGPSRVIPLEMMNIKCKVLDIPYPFKNENQLHDYSIQLINEILYESNDPFVAYRYKQRWVRAFNSFDSNAKVGSNVAIVNGGTYLITGGFGGMGFAIAANLVHQHQANVILVHRSDFPGKGQWSNWIAANGKQDRISIKIMELQHMEATGCTVTLRQLDVSNEEQVKIMASEIQQYGLNGLIWAAGEIDYGGILLNRDKDELIQSVSSKVHGLLLFEKYLNFKNLDFISLFSSVGNVLYQSKFGQTAYNAANEFLENYPYYIKKKTGTHAFAINWCDWLNVGMTIKARLKTANTNDVDLINSQITDGIYPEDGVRIFHHCLQSKVQVSTIYKENIGAAIRAYQAEFSEVKASLVNAAPVAEKAGPLSGTLEEKLTAIFAEFFGKTDIGLDDDFFELGGDSLRGMTFIARVNQKLGVNYSVKDVFKYPTLRLLRSKLESDEPDSSFAEIPEAELKENYSLSSAQKRMYFLQMFDKESIVYNETILFWLKGDLNTVKFENAFRKLIARHESLRTSFVFENETPKQVILENFNFNVAQLTAPSTAIEEAITAFIQPFDLAAGPLVRVGMLENNPAETLVIIDMHHIITDGVSRGILIKDFMSLYNEEQLPALKLQYKDYAEWQQSAAQKQEILNQKDFWLKQFEEEPAILQLPIDNERPLVKSNAGDSINFALGQAETIQLKAIAEAENTSVFMLLLAVYNVLLAKITSQDDIVIGTPTAGRGHADLENMAGMFVNMIPLRNHADATLGFKEFLSQVKTNCLDFFANQSYQYEELIEALKIERDMGRNPLFDVVFSHENFDFSAFKIPGLEMENYDNGSKISKFDLRLTTVESEDGIFGTFEYATSLFRKETIENFIIYFKQIIAVVLANAEVKIGNIEFIGEKERHQLLKEFNDTEESYEGQKLLTELFEEQVLKSLDKPAILADGVTFSYEWLNTAANKVAHILRTSGVKREDAVVVIMERRVELIIALLGILKAGGKYVPVEPYLPASRIGIILESVEAGYILTDYDYYETARSLKEEAPKVNSVIAIDVNSKRDLAVHQFENGSANPVNVSAYAATNLPVCNSSEDLAYVIFTSGSTGNPKGVAVQHKPVINLIEWVNKTYHVGEQDKLLFVSSISFDLSVYDIFGMLAAGGMLRIANRKELEDPDTLAEIMVEEGITFWDSAPAMLQQVIPFLENRQTQARAKGQLRIAFLSGDWIPLTMPVQMKSLFAKLRFIALGGATEATVWSNFFEVDQVDPAWKSIPYGKPIQNAKYLVLNKSLNVCPAGLAGDLYIGGQCLAQGYINDKELSDKKFIASPFDAGEMLYETGDMARWLPDGNIEFLGRNDSQIKIRGFRIELGEIERKLVEFEGVKQVLTQVITKSKYDKSICVYYVAAVPLAEDEMRSFLSKDLPPYMIPKYFVHIDRVPVTKNGKIDRKQLPLPVQAAKGEDIQKPKTYIQKKLTTIWADLLQIDSQTIDVRDDFFTLGGHSILAVHLINTIRQEFHINLKLRKIFENSTVEKLAELMEHSEIEISLDVQDSDQPGMITGNRPLNGQLKVISKAAKRELYPVSHAQERLYYEQMLNKDNVSYNVYGVYEIKGAVEEEKLAAAFQNLVDRHDTLRTSFLLKEDTLLQRINEGVEFNLIHLDDNKYQGIKEAFADFIQPFDLSADSLLRAALLNYKGTRLLFVDIHHIVCDGISLNILMNDFKQLYTGHDLPALDLSYVDYAVWQKETAAIEEQQKQYWMNQLAGELPQLSLPVSQDREYVSIQSAATGSMEISGTQYNQIKEFIATSKVTDYMFFLSVYYLLLAKISGDTDIIIGTDMIGRTQTELQDVVGTFINLLPLRLQLQPEESYTVFLEKVKNCVLGAFENQDYQYDQIISLLNQEERLEGKLIHVHFAFANYFDQQTTQNELDIVPFETALKESTQFEFKIEAREEGGKYYLSFIYSDELYTAEVISLLMEYYSNILNTVLHETQISIEEIELENVLGQAC</sequence>
<organism evidence="8 9">
    <name type="scientific">Pedobacter cryoconitis</name>
    <dbReference type="NCBI Taxonomy" id="188932"/>
    <lineage>
        <taxon>Bacteria</taxon>
        <taxon>Pseudomonadati</taxon>
        <taxon>Bacteroidota</taxon>
        <taxon>Sphingobacteriia</taxon>
        <taxon>Sphingobacteriales</taxon>
        <taxon>Sphingobacteriaceae</taxon>
        <taxon>Pedobacter</taxon>
    </lineage>
</organism>
<dbReference type="GO" id="GO:0005737">
    <property type="term" value="C:cytoplasm"/>
    <property type="evidence" value="ECO:0007669"/>
    <property type="project" value="TreeGrafter"/>
</dbReference>
<dbReference type="PROSITE" id="PS00606">
    <property type="entry name" value="KS3_1"/>
    <property type="match status" value="1"/>
</dbReference>
<keyword evidence="2" id="KW-0596">Phosphopantetheine</keyword>
<dbReference type="CDD" id="cd19531">
    <property type="entry name" value="LCL_NRPS-like"/>
    <property type="match status" value="1"/>
</dbReference>
<feature type="domain" description="Carrier" evidence="6">
    <location>
        <begin position="2501"/>
        <end position="2578"/>
    </location>
</feature>
<dbReference type="InterPro" id="IPR014043">
    <property type="entry name" value="Acyl_transferase_dom"/>
</dbReference>
<dbReference type="Pfam" id="PF00109">
    <property type="entry name" value="ketoacyl-synt"/>
    <property type="match status" value="1"/>
</dbReference>
<dbReference type="Pfam" id="PF02801">
    <property type="entry name" value="Ketoacyl-synt_C"/>
    <property type="match status" value="1"/>
</dbReference>
<dbReference type="InterPro" id="IPR009081">
    <property type="entry name" value="PP-bd_ACP"/>
</dbReference>
<dbReference type="SMART" id="SM00827">
    <property type="entry name" value="PKS_AT"/>
    <property type="match status" value="1"/>
</dbReference>
<gene>
    <name evidence="8" type="ORF">HDE69_003545</name>
</gene>
<dbReference type="InterPro" id="IPR000873">
    <property type="entry name" value="AMP-dep_synth/lig_dom"/>
</dbReference>
<dbReference type="InterPro" id="IPR049490">
    <property type="entry name" value="C883_1060-like_KR_N"/>
</dbReference>
<dbReference type="InterPro" id="IPR014031">
    <property type="entry name" value="Ketoacyl_synth_C"/>
</dbReference>
<dbReference type="PROSITE" id="PS00455">
    <property type="entry name" value="AMP_BINDING"/>
    <property type="match status" value="1"/>
</dbReference>
<dbReference type="InterPro" id="IPR013968">
    <property type="entry name" value="PKS_KR"/>
</dbReference>
<dbReference type="EMBL" id="JACHCF010000008">
    <property type="protein sequence ID" value="MBB5622470.1"/>
    <property type="molecule type" value="Genomic_DNA"/>
</dbReference>
<proteinExistence type="inferred from homology"/>
<dbReference type="Proteomes" id="UP000537718">
    <property type="component" value="Unassembled WGS sequence"/>
</dbReference>
<dbReference type="PROSITE" id="PS50075">
    <property type="entry name" value="CARRIER"/>
    <property type="match status" value="2"/>
</dbReference>
<dbReference type="SUPFAM" id="SSF52777">
    <property type="entry name" value="CoA-dependent acyltransferases"/>
    <property type="match status" value="4"/>
</dbReference>
<dbReference type="Gene3D" id="3.30.70.250">
    <property type="entry name" value="Malonyl-CoA ACP transacylase, ACP-binding"/>
    <property type="match status" value="1"/>
</dbReference>
<dbReference type="SUPFAM" id="SSF56801">
    <property type="entry name" value="Acetyl-CoA synthetase-like"/>
    <property type="match status" value="1"/>
</dbReference>
<dbReference type="InterPro" id="IPR014030">
    <property type="entry name" value="Ketoacyl_synth_N"/>
</dbReference>
<dbReference type="NCBIfam" id="TIGR01733">
    <property type="entry name" value="AA-adenyl-dom"/>
    <property type="match status" value="1"/>
</dbReference>
<dbReference type="Gene3D" id="3.30.300.30">
    <property type="match status" value="1"/>
</dbReference>
<dbReference type="GO" id="GO:0043041">
    <property type="term" value="P:amino acid activation for nonribosomal peptide biosynthetic process"/>
    <property type="evidence" value="ECO:0007669"/>
    <property type="project" value="TreeGrafter"/>
</dbReference>
<dbReference type="Pfam" id="PF08659">
    <property type="entry name" value="KR"/>
    <property type="match status" value="1"/>
</dbReference>
<dbReference type="InterPro" id="IPR006162">
    <property type="entry name" value="Ppantetheine_attach_site"/>
</dbReference>
<dbReference type="SUPFAM" id="SSF55048">
    <property type="entry name" value="Probable ACP-binding domain of malonyl-CoA ACP transacylase"/>
    <property type="match status" value="1"/>
</dbReference>
<dbReference type="PROSITE" id="PS52004">
    <property type="entry name" value="KS3_2"/>
    <property type="match status" value="1"/>
</dbReference>
<dbReference type="SMART" id="SM00822">
    <property type="entry name" value="PKS_KR"/>
    <property type="match status" value="1"/>
</dbReference>
<dbReference type="Gene3D" id="3.30.559.10">
    <property type="entry name" value="Chloramphenicol acetyltransferase-like domain"/>
    <property type="match status" value="2"/>
</dbReference>
<feature type="domain" description="Ketosynthase family 3 (KS3)" evidence="7">
    <location>
        <begin position="6"/>
        <end position="431"/>
    </location>
</feature>
<dbReference type="InterPro" id="IPR001242">
    <property type="entry name" value="Condensation_dom"/>
</dbReference>
<comment type="similarity">
    <text evidence="5">In the C-terminal section; belongs to the NRP synthetase family.</text>
</comment>
<dbReference type="FunFam" id="3.40.50.980:FF:000001">
    <property type="entry name" value="Non-ribosomal peptide synthetase"/>
    <property type="match status" value="1"/>
</dbReference>
<evidence type="ECO:0000256" key="4">
    <source>
        <dbReference type="ARBA" id="ARBA00022679"/>
    </source>
</evidence>
<evidence type="ECO:0000259" key="7">
    <source>
        <dbReference type="PROSITE" id="PS52004"/>
    </source>
</evidence>
<dbReference type="Gene3D" id="3.40.50.720">
    <property type="entry name" value="NAD(P)-binding Rossmann-like Domain"/>
    <property type="match status" value="1"/>
</dbReference>
<dbReference type="Pfam" id="PF22621">
    <property type="entry name" value="CurL-like_PKS_C"/>
    <property type="match status" value="1"/>
</dbReference>
<comment type="cofactor">
    <cofactor evidence="1">
        <name>pantetheine 4'-phosphate</name>
        <dbReference type="ChEBI" id="CHEBI:47942"/>
    </cofactor>
</comment>
<evidence type="ECO:0000259" key="6">
    <source>
        <dbReference type="PROSITE" id="PS50075"/>
    </source>
</evidence>
<dbReference type="Gene3D" id="1.10.1200.10">
    <property type="entry name" value="ACP-like"/>
    <property type="match status" value="2"/>
</dbReference>
<protein>
    <submittedName>
        <fullName evidence="8">Amino acid adenylation domain-containing protein</fullName>
    </submittedName>
</protein>
<evidence type="ECO:0000256" key="1">
    <source>
        <dbReference type="ARBA" id="ARBA00001957"/>
    </source>
</evidence>
<dbReference type="Gene3D" id="3.30.70.3290">
    <property type="match status" value="1"/>
</dbReference>
<dbReference type="InterPro" id="IPR001227">
    <property type="entry name" value="Ac_transferase_dom_sf"/>
</dbReference>
<dbReference type="Pfam" id="PF00501">
    <property type="entry name" value="AMP-binding"/>
    <property type="match status" value="1"/>
</dbReference>
<dbReference type="SUPFAM" id="SSF51735">
    <property type="entry name" value="NAD(P)-binding Rossmann-fold domains"/>
    <property type="match status" value="1"/>
</dbReference>
<accession>A0A7W8YVT5</accession>
<dbReference type="SMART" id="SM00823">
    <property type="entry name" value="PKS_PP"/>
    <property type="match status" value="2"/>
</dbReference>
<dbReference type="Pfam" id="PF00698">
    <property type="entry name" value="Acyl_transf_1"/>
    <property type="match status" value="1"/>
</dbReference>
<dbReference type="Gene3D" id="3.40.50.980">
    <property type="match status" value="2"/>
</dbReference>
<dbReference type="GO" id="GO:0006633">
    <property type="term" value="P:fatty acid biosynthetic process"/>
    <property type="evidence" value="ECO:0007669"/>
    <property type="project" value="InterPro"/>
</dbReference>
<dbReference type="RefSeq" id="WP_183868381.1">
    <property type="nucleotide sequence ID" value="NZ_JACHCF010000008.1"/>
</dbReference>
<dbReference type="GO" id="GO:0031177">
    <property type="term" value="F:phosphopantetheine binding"/>
    <property type="evidence" value="ECO:0007669"/>
    <property type="project" value="InterPro"/>
</dbReference>
<feature type="domain" description="Carrier" evidence="6">
    <location>
        <begin position="1432"/>
        <end position="1507"/>
    </location>
</feature>
<dbReference type="GO" id="GO:0004315">
    <property type="term" value="F:3-oxoacyl-[acyl-carrier-protein] synthase activity"/>
    <property type="evidence" value="ECO:0007669"/>
    <property type="project" value="InterPro"/>
</dbReference>
<dbReference type="SMART" id="SM01294">
    <property type="entry name" value="PKS_PP_betabranch"/>
    <property type="match status" value="1"/>
</dbReference>
<dbReference type="InterPro" id="IPR016036">
    <property type="entry name" value="Malonyl_transacylase_ACP-bd"/>
</dbReference>
<dbReference type="SUPFAM" id="SSF52151">
    <property type="entry name" value="FabD/lysophospholipase-like"/>
    <property type="match status" value="1"/>
</dbReference>
<dbReference type="Pfam" id="PF21394">
    <property type="entry name" value="Beta-ketacyl_N"/>
    <property type="match status" value="1"/>
</dbReference>
<dbReference type="InterPro" id="IPR018201">
    <property type="entry name" value="Ketoacyl_synth_AS"/>
</dbReference>
<dbReference type="PANTHER" id="PTHR45527">
    <property type="entry name" value="NONRIBOSOMAL PEPTIDE SYNTHETASE"/>
    <property type="match status" value="1"/>
</dbReference>
<keyword evidence="4" id="KW-0808">Transferase</keyword>
<evidence type="ECO:0000256" key="5">
    <source>
        <dbReference type="ARBA" id="ARBA00029443"/>
    </source>
</evidence>
<dbReference type="SUPFAM" id="SSF53901">
    <property type="entry name" value="Thiolase-like"/>
    <property type="match status" value="1"/>
</dbReference>
<dbReference type="InterPro" id="IPR016035">
    <property type="entry name" value="Acyl_Trfase/lysoPLipase"/>
</dbReference>
<dbReference type="Pfam" id="PF00668">
    <property type="entry name" value="Condensation"/>
    <property type="match status" value="2"/>
</dbReference>
<keyword evidence="3" id="KW-0597">Phosphoprotein</keyword>
<reference evidence="8 9" key="1">
    <citation type="submission" date="2020-08" db="EMBL/GenBank/DDBJ databases">
        <title>Genomic Encyclopedia of Type Strains, Phase IV (KMG-V): Genome sequencing to study the core and pangenomes of soil and plant-associated prokaryotes.</title>
        <authorList>
            <person name="Whitman W."/>
        </authorList>
    </citation>
    <scope>NUCLEOTIDE SEQUENCE [LARGE SCALE GENOMIC DNA]</scope>
    <source>
        <strain evidence="8 9">MP7CTX6</strain>
    </source>
</reference>
<dbReference type="InterPro" id="IPR010071">
    <property type="entry name" value="AA_adenyl_dom"/>
</dbReference>
<dbReference type="CDD" id="cd05930">
    <property type="entry name" value="A_NRPS"/>
    <property type="match status" value="1"/>
</dbReference>
<dbReference type="Gene3D" id="3.40.47.10">
    <property type="match status" value="1"/>
</dbReference>
<evidence type="ECO:0000256" key="3">
    <source>
        <dbReference type="ARBA" id="ARBA00022553"/>
    </source>
</evidence>
<evidence type="ECO:0000256" key="2">
    <source>
        <dbReference type="ARBA" id="ARBA00022450"/>
    </source>
</evidence>
<dbReference type="InterPro" id="IPR023213">
    <property type="entry name" value="CAT-like_dom_sf"/>
</dbReference>
<dbReference type="InterPro" id="IPR057326">
    <property type="entry name" value="KR_dom"/>
</dbReference>
<dbReference type="InterPro" id="IPR036291">
    <property type="entry name" value="NAD(P)-bd_dom_sf"/>
</dbReference>
<dbReference type="CDD" id="cd00833">
    <property type="entry name" value="PKS"/>
    <property type="match status" value="1"/>
</dbReference>
<dbReference type="InterPro" id="IPR045851">
    <property type="entry name" value="AMP-bd_C_sf"/>
</dbReference>
<comment type="caution">
    <text evidence="8">The sequence shown here is derived from an EMBL/GenBank/DDBJ whole genome shotgun (WGS) entry which is preliminary data.</text>
</comment>
<dbReference type="Gene3D" id="3.30.559.30">
    <property type="entry name" value="Nonribosomal peptide synthetase, condensation domain"/>
    <property type="match status" value="2"/>
</dbReference>
<dbReference type="InterPro" id="IPR020841">
    <property type="entry name" value="PKS_Beta-ketoAc_synthase_dom"/>
</dbReference>
<dbReference type="PANTHER" id="PTHR45527:SF1">
    <property type="entry name" value="FATTY ACID SYNTHASE"/>
    <property type="match status" value="1"/>
</dbReference>
<dbReference type="SMART" id="SM00825">
    <property type="entry name" value="PKS_KS"/>
    <property type="match status" value="1"/>
</dbReference>
<dbReference type="InterPro" id="IPR016039">
    <property type="entry name" value="Thiolase-like"/>
</dbReference>
<evidence type="ECO:0000313" key="9">
    <source>
        <dbReference type="Proteomes" id="UP000537718"/>
    </source>
</evidence>
<name>A0A7W8YVT5_9SPHI</name>
<evidence type="ECO:0000313" key="8">
    <source>
        <dbReference type="EMBL" id="MBB5622470.1"/>
    </source>
</evidence>
<dbReference type="SUPFAM" id="SSF47336">
    <property type="entry name" value="ACP-like"/>
    <property type="match status" value="2"/>
</dbReference>
<dbReference type="InterPro" id="IPR020845">
    <property type="entry name" value="AMP-binding_CS"/>
</dbReference>
<dbReference type="PROSITE" id="PS00012">
    <property type="entry name" value="PHOSPHOPANTETHEINE"/>
    <property type="match status" value="1"/>
</dbReference>
<dbReference type="Pfam" id="PF00550">
    <property type="entry name" value="PP-binding"/>
    <property type="match status" value="2"/>
</dbReference>
<dbReference type="GO" id="GO:0044550">
    <property type="term" value="P:secondary metabolite biosynthetic process"/>
    <property type="evidence" value="ECO:0007669"/>
    <property type="project" value="TreeGrafter"/>
</dbReference>
<dbReference type="FunFam" id="1.10.1200.10:FF:000005">
    <property type="entry name" value="Nonribosomal peptide synthetase 1"/>
    <property type="match status" value="1"/>
</dbReference>
<dbReference type="Gene3D" id="3.40.366.10">
    <property type="entry name" value="Malonyl-Coenzyme A Acyl Carrier Protein, domain 2"/>
    <property type="match status" value="1"/>
</dbReference>